<dbReference type="Proteomes" id="UP000054560">
    <property type="component" value="Unassembled WGS sequence"/>
</dbReference>
<name>A0A0L0FCN2_9EUKA</name>
<dbReference type="Pfam" id="PF00501">
    <property type="entry name" value="AMP-binding"/>
    <property type="match status" value="1"/>
</dbReference>
<evidence type="ECO:0000259" key="3">
    <source>
        <dbReference type="Pfam" id="PF00501"/>
    </source>
</evidence>
<dbReference type="PROSITE" id="PS00455">
    <property type="entry name" value="AMP_BINDING"/>
    <property type="match status" value="1"/>
</dbReference>
<keyword evidence="2" id="KW-0436">Ligase</keyword>
<dbReference type="Gene3D" id="3.40.50.980">
    <property type="match status" value="2"/>
</dbReference>
<feature type="domain" description="AMP-dependent synthetase/ligase" evidence="3">
    <location>
        <begin position="6"/>
        <end position="340"/>
    </location>
</feature>
<dbReference type="PANTHER" id="PTHR24096">
    <property type="entry name" value="LONG-CHAIN-FATTY-ACID--COA LIGASE"/>
    <property type="match status" value="1"/>
</dbReference>
<sequence length="487" mass="53304">MSLGTAIYNDLGMKKGSVMAILSPNCLEYVPVLYGIMMVGVTATTLNPGYTPGEIAYQLNDSKADSIVIHAALLDNLKKAEPELIKPLKHVVVIGDKPENSEHLWYDDLAAGDGESLPKVDIDVKRDIALLPYSSGTTGRPKGVALSNFNLAVNVTQTQDGGLMPIEHGVKQLALLPLFHMYGLLMCGNIGVRSGWTMSILPAFDPVEFLETIQNDKIELMHIVPPLVVFLAKHPLVDNYDLTSIKSIFSAAAPLGRDTAELLAKRLPWVDTIRQGYGMTEMSPVSHLDSDQPTMGSVGVLVSNTEAKFLDPESHEEIEVTPGQVGELCIRGPQVMLGYLNRPEETDATMTSDGFLRTGDVGHMDEKNHLFIHDRLKELIKVKGLQVAPTELEDHLISHPSVSDAAVIARYDEFAGELPKAYVVKTAGASETEENIREWLNGLHAKHKHLCEVEFIDAIPKNPSGKILRRLLRDKEKASQAEKAASL</sequence>
<dbReference type="InterPro" id="IPR020845">
    <property type="entry name" value="AMP-binding_CS"/>
</dbReference>
<dbReference type="EMBL" id="KQ244342">
    <property type="protein sequence ID" value="KNC74509.1"/>
    <property type="molecule type" value="Genomic_DNA"/>
</dbReference>
<dbReference type="CDD" id="cd05911">
    <property type="entry name" value="Firefly_Luc_like"/>
    <property type="match status" value="1"/>
</dbReference>
<dbReference type="SUPFAM" id="SSF56801">
    <property type="entry name" value="Acetyl-CoA synthetase-like"/>
    <property type="match status" value="1"/>
</dbReference>
<dbReference type="GO" id="GO:0016405">
    <property type="term" value="F:CoA-ligase activity"/>
    <property type="evidence" value="ECO:0007669"/>
    <property type="project" value="TreeGrafter"/>
</dbReference>
<evidence type="ECO:0000259" key="4">
    <source>
        <dbReference type="Pfam" id="PF13193"/>
    </source>
</evidence>
<organism evidence="5 6">
    <name type="scientific">Sphaeroforma arctica JP610</name>
    <dbReference type="NCBI Taxonomy" id="667725"/>
    <lineage>
        <taxon>Eukaryota</taxon>
        <taxon>Ichthyosporea</taxon>
        <taxon>Ichthyophonida</taxon>
        <taxon>Sphaeroforma</taxon>
    </lineage>
</organism>
<accession>A0A0L0FCN2</accession>
<dbReference type="InterPro" id="IPR025110">
    <property type="entry name" value="AMP-bd_C"/>
</dbReference>
<dbReference type="Pfam" id="PF13193">
    <property type="entry name" value="AMP-binding_C"/>
    <property type="match status" value="1"/>
</dbReference>
<protein>
    <recommendedName>
        <fullName evidence="7">4-coumarate-CoA ligase</fullName>
    </recommendedName>
</protein>
<dbReference type="OrthoDB" id="10253869at2759"/>
<dbReference type="InterPro" id="IPR000873">
    <property type="entry name" value="AMP-dep_synth/lig_dom"/>
</dbReference>
<evidence type="ECO:0000313" key="6">
    <source>
        <dbReference type="Proteomes" id="UP000054560"/>
    </source>
</evidence>
<gene>
    <name evidence="5" type="ORF">SARC_12948</name>
</gene>
<dbReference type="Gene3D" id="2.30.38.10">
    <property type="entry name" value="Luciferase, Domain 3"/>
    <property type="match status" value="1"/>
</dbReference>
<evidence type="ECO:0008006" key="7">
    <source>
        <dbReference type="Google" id="ProtNLM"/>
    </source>
</evidence>
<evidence type="ECO:0000256" key="2">
    <source>
        <dbReference type="ARBA" id="ARBA00022598"/>
    </source>
</evidence>
<dbReference type="eggNOG" id="KOG1176">
    <property type="taxonomic scope" value="Eukaryota"/>
</dbReference>
<dbReference type="Gene3D" id="3.30.300.30">
    <property type="match status" value="1"/>
</dbReference>
<dbReference type="InterPro" id="IPR045851">
    <property type="entry name" value="AMP-bd_C_sf"/>
</dbReference>
<dbReference type="RefSeq" id="XP_014148411.1">
    <property type="nucleotide sequence ID" value="XM_014292936.1"/>
</dbReference>
<proteinExistence type="inferred from homology"/>
<feature type="domain" description="AMP-binding enzyme C-terminal" evidence="4">
    <location>
        <begin position="391"/>
        <end position="466"/>
    </location>
</feature>
<reference evidence="5 6" key="1">
    <citation type="submission" date="2011-02" db="EMBL/GenBank/DDBJ databases">
        <title>The Genome Sequence of Sphaeroforma arctica JP610.</title>
        <authorList>
            <consortium name="The Broad Institute Genome Sequencing Platform"/>
            <person name="Russ C."/>
            <person name="Cuomo C."/>
            <person name="Young S.K."/>
            <person name="Zeng Q."/>
            <person name="Gargeya S."/>
            <person name="Alvarado L."/>
            <person name="Berlin A."/>
            <person name="Chapman S.B."/>
            <person name="Chen Z."/>
            <person name="Freedman E."/>
            <person name="Gellesch M."/>
            <person name="Goldberg J."/>
            <person name="Griggs A."/>
            <person name="Gujja S."/>
            <person name="Heilman E."/>
            <person name="Heiman D."/>
            <person name="Howarth C."/>
            <person name="Mehta T."/>
            <person name="Neiman D."/>
            <person name="Pearson M."/>
            <person name="Roberts A."/>
            <person name="Saif S."/>
            <person name="Shea T."/>
            <person name="Shenoy N."/>
            <person name="Sisk P."/>
            <person name="Stolte C."/>
            <person name="Sykes S."/>
            <person name="White J."/>
            <person name="Yandava C."/>
            <person name="Burger G."/>
            <person name="Gray M.W."/>
            <person name="Holland P.W.H."/>
            <person name="King N."/>
            <person name="Lang F.B.F."/>
            <person name="Roger A.J."/>
            <person name="Ruiz-Trillo I."/>
            <person name="Haas B."/>
            <person name="Nusbaum C."/>
            <person name="Birren B."/>
        </authorList>
    </citation>
    <scope>NUCLEOTIDE SEQUENCE [LARGE SCALE GENOMIC DNA]</scope>
    <source>
        <strain evidence="5 6">JP610</strain>
    </source>
</reference>
<evidence type="ECO:0000313" key="5">
    <source>
        <dbReference type="EMBL" id="KNC74509.1"/>
    </source>
</evidence>
<dbReference type="AlphaFoldDB" id="A0A0L0FCN2"/>
<dbReference type="GeneID" id="25913452"/>
<dbReference type="PANTHER" id="PTHR24096:SF149">
    <property type="entry name" value="AMP-BINDING DOMAIN-CONTAINING PROTEIN-RELATED"/>
    <property type="match status" value="1"/>
</dbReference>
<evidence type="ECO:0000256" key="1">
    <source>
        <dbReference type="ARBA" id="ARBA00006432"/>
    </source>
</evidence>
<dbReference type="STRING" id="667725.A0A0L0FCN2"/>
<comment type="similarity">
    <text evidence="1">Belongs to the ATP-dependent AMP-binding enzyme family.</text>
</comment>
<keyword evidence="6" id="KW-1185">Reference proteome</keyword>